<keyword evidence="3" id="KW-0326">Glycosidase</keyword>
<gene>
    <name evidence="5" type="ORF">JO391_08505</name>
</gene>
<comment type="similarity">
    <text evidence="1">Belongs to the glycosyl hydrolase 13 family.</text>
</comment>
<name>A0A8G0ZWK1_9RHOB</name>
<dbReference type="PANTHER" id="PTHR10357">
    <property type="entry name" value="ALPHA-AMYLASE FAMILY MEMBER"/>
    <property type="match status" value="1"/>
</dbReference>
<proteinExistence type="inferred from homology"/>
<dbReference type="CDD" id="cd11330">
    <property type="entry name" value="AmyAc_OligoGlu"/>
    <property type="match status" value="1"/>
</dbReference>
<protein>
    <submittedName>
        <fullName evidence="5">DUF3459 domain-containing protein</fullName>
    </submittedName>
</protein>
<sequence>MTQVMQKSADWWRGAVIYQIYPRSFMDSNGDGVGDLAGITERLDHIAGLGADAIWISPFFTSPMKDFGYDVSDYCDVDPLFGSLADFDRLVARAHELGLMVMIDLVLSHTSDKHPWFAESRRSRTGPKADWYVWADPKPDGTPPNNWLSVFGGSAWAWDARREQYYLHNFLTSQPDLNLHHMPVQDALLDVARFWLARGVDGFRLDTINFYFADKYLRDNPSLPEPLRNDSIAPKVNPYNHQIHLFSKNQPENLEFLKRFRAVLNPTNAAAVGEVGDAQRGLEIMAEYTSGGDKVQMCYPFELLQPKRATAEVVGETFARLAKTAPDAWPCWSYSNHDTVRHVTRWGLSDAGARAYTTLLMCLRGSVCLYQGEELGLPEAELAYEDLQDPYGIEFWPEFKGRDGARTPMPWAGDNALAGFSAGEKAWLPVTAPHRALSVAAEAGDPGSMLAHYRRALAFRRAHPALRDGAQEAMAVSGDVVSFRRARGDEELFCAFNLGDGPAEVALPAGDWRVVGTELGSATPEGGRARLAGWGCCLARRV</sequence>
<dbReference type="SUPFAM" id="SSF51011">
    <property type="entry name" value="Glycosyl hydrolase domain"/>
    <property type="match status" value="1"/>
</dbReference>
<dbReference type="InterPro" id="IPR045857">
    <property type="entry name" value="O16G_dom_2"/>
</dbReference>
<dbReference type="FunFam" id="3.90.400.10:FF:000002">
    <property type="entry name" value="Sucrose isomerase"/>
    <property type="match status" value="1"/>
</dbReference>
<evidence type="ECO:0000259" key="4">
    <source>
        <dbReference type="SMART" id="SM00642"/>
    </source>
</evidence>
<dbReference type="Pfam" id="PF00128">
    <property type="entry name" value="Alpha-amylase"/>
    <property type="match status" value="1"/>
</dbReference>
<dbReference type="PANTHER" id="PTHR10357:SF179">
    <property type="entry name" value="NEUTRAL AND BASIC AMINO ACID TRANSPORT PROTEIN RBAT"/>
    <property type="match status" value="1"/>
</dbReference>
<keyword evidence="2" id="KW-0378">Hydrolase</keyword>
<evidence type="ECO:0000313" key="5">
    <source>
        <dbReference type="EMBL" id="QYZ71523.1"/>
    </source>
</evidence>
<dbReference type="EMBL" id="CP069370">
    <property type="protein sequence ID" value="QYZ71523.1"/>
    <property type="molecule type" value="Genomic_DNA"/>
</dbReference>
<dbReference type="RefSeq" id="WP_259444862.1">
    <property type="nucleotide sequence ID" value="NZ_CP069370.1"/>
</dbReference>
<dbReference type="GO" id="GO:0004556">
    <property type="term" value="F:alpha-amylase activity"/>
    <property type="evidence" value="ECO:0007669"/>
    <property type="project" value="TreeGrafter"/>
</dbReference>
<reference evidence="5" key="1">
    <citation type="submission" date="2021-02" db="EMBL/GenBank/DDBJ databases">
        <title>Rhodobacter shimadae sp. nov., an aerobic anoxygenic phototrophic bacterium isolated from a hot spring.</title>
        <authorList>
            <person name="Muramatsu S."/>
            <person name="Haruta S."/>
            <person name="Hirose S."/>
            <person name="Hanada S."/>
        </authorList>
    </citation>
    <scope>NUCLEOTIDE SEQUENCE</scope>
    <source>
        <strain evidence="5">N10</strain>
    </source>
</reference>
<dbReference type="InterPro" id="IPR017853">
    <property type="entry name" value="GH"/>
</dbReference>
<dbReference type="Gene3D" id="2.60.40.1180">
    <property type="entry name" value="Golgi alpha-mannosidase II"/>
    <property type="match status" value="1"/>
</dbReference>
<dbReference type="Gene3D" id="3.90.400.10">
    <property type="entry name" value="Oligo-1,6-glucosidase, Domain 2"/>
    <property type="match status" value="1"/>
</dbReference>
<evidence type="ECO:0000256" key="1">
    <source>
        <dbReference type="ARBA" id="ARBA00008061"/>
    </source>
</evidence>
<evidence type="ECO:0000256" key="3">
    <source>
        <dbReference type="ARBA" id="ARBA00023295"/>
    </source>
</evidence>
<accession>A0A8G0ZWK1</accession>
<dbReference type="GO" id="GO:0009313">
    <property type="term" value="P:oligosaccharide catabolic process"/>
    <property type="evidence" value="ECO:0007669"/>
    <property type="project" value="TreeGrafter"/>
</dbReference>
<feature type="domain" description="Glycosyl hydrolase family 13 catalytic" evidence="4">
    <location>
        <begin position="19"/>
        <end position="406"/>
    </location>
</feature>
<dbReference type="Proteomes" id="UP000826300">
    <property type="component" value="Chromosome"/>
</dbReference>
<dbReference type="AlphaFoldDB" id="A0A8G0ZWK1"/>
<dbReference type="KEGG" id="nsm:JO391_08505"/>
<dbReference type="SMART" id="SM00642">
    <property type="entry name" value="Aamy"/>
    <property type="match status" value="1"/>
</dbReference>
<evidence type="ECO:0000313" key="6">
    <source>
        <dbReference type="Proteomes" id="UP000826300"/>
    </source>
</evidence>
<keyword evidence="6" id="KW-1185">Reference proteome</keyword>
<dbReference type="Gene3D" id="3.20.20.80">
    <property type="entry name" value="Glycosidases"/>
    <property type="match status" value="2"/>
</dbReference>
<dbReference type="InterPro" id="IPR013780">
    <property type="entry name" value="Glyco_hydro_b"/>
</dbReference>
<evidence type="ECO:0000256" key="2">
    <source>
        <dbReference type="ARBA" id="ARBA00022801"/>
    </source>
</evidence>
<dbReference type="InterPro" id="IPR006047">
    <property type="entry name" value="GH13_cat_dom"/>
</dbReference>
<dbReference type="SUPFAM" id="SSF51445">
    <property type="entry name" value="(Trans)glycosidases"/>
    <property type="match status" value="1"/>
</dbReference>
<organism evidence="5 6">
    <name type="scientific">Neotabrizicola shimadae</name>
    <dbReference type="NCBI Taxonomy" id="2807096"/>
    <lineage>
        <taxon>Bacteria</taxon>
        <taxon>Pseudomonadati</taxon>
        <taxon>Pseudomonadota</taxon>
        <taxon>Alphaproteobacteria</taxon>
        <taxon>Rhodobacterales</taxon>
        <taxon>Paracoccaceae</taxon>
        <taxon>Neotabrizicola</taxon>
    </lineage>
</organism>